<dbReference type="GeneID" id="99507739"/>
<protein>
    <recommendedName>
        <fullName evidence="4">Solute-binding protein family 3/N-terminal domain-containing protein</fullName>
    </recommendedName>
</protein>
<evidence type="ECO:0000313" key="2">
    <source>
        <dbReference type="EMBL" id="AXV67550.1"/>
    </source>
</evidence>
<organism evidence="2 3">
    <name type="scientific">Pseudoalteromonas lipolytica</name>
    <dbReference type="NCBI Taxonomy" id="570156"/>
    <lineage>
        <taxon>Bacteria</taxon>
        <taxon>Pseudomonadati</taxon>
        <taxon>Pseudomonadota</taxon>
        <taxon>Gammaproteobacteria</taxon>
        <taxon>Alteromonadales</taxon>
        <taxon>Pseudoalteromonadaceae</taxon>
        <taxon>Pseudoalteromonas</taxon>
    </lineage>
</organism>
<dbReference type="SUPFAM" id="SSF53850">
    <property type="entry name" value="Periplasmic binding protein-like II"/>
    <property type="match status" value="1"/>
</dbReference>
<feature type="signal peptide" evidence="1">
    <location>
        <begin position="1"/>
        <end position="21"/>
    </location>
</feature>
<dbReference type="EMBL" id="CP032091">
    <property type="protein sequence ID" value="AXV67550.1"/>
    <property type="molecule type" value="Genomic_DNA"/>
</dbReference>
<dbReference type="Gene3D" id="3.40.190.10">
    <property type="entry name" value="Periplasmic binding protein-like II"/>
    <property type="match status" value="2"/>
</dbReference>
<keyword evidence="2" id="KW-0614">Plasmid</keyword>
<evidence type="ECO:0000256" key="1">
    <source>
        <dbReference type="SAM" id="SignalP"/>
    </source>
</evidence>
<geneLocation type="plasmid" evidence="2 3">
    <name>unnamed1</name>
</geneLocation>
<dbReference type="AlphaFoldDB" id="A0AAD0S3W1"/>
<keyword evidence="1" id="KW-0732">Signal</keyword>
<proteinExistence type="predicted"/>
<gene>
    <name evidence="2" type="ORF">D0907_19825</name>
</gene>
<reference evidence="2 3" key="1">
    <citation type="submission" date="2018-08" db="EMBL/GenBank/DDBJ databases">
        <title>Draft genome sequence of Pseudoalteromonas donghaensis HJ51.</title>
        <authorList>
            <person name="Oh J."/>
            <person name="Roh D."/>
        </authorList>
    </citation>
    <scope>NUCLEOTIDE SEQUENCE [LARGE SCALE GENOMIC DNA]</scope>
    <source>
        <strain evidence="2 3">HJ51</strain>
        <plasmid evidence="2 3">unnamed1</plasmid>
    </source>
</reference>
<dbReference type="Proteomes" id="UP000264605">
    <property type="component" value="Plasmid unnamed1"/>
</dbReference>
<evidence type="ECO:0000313" key="3">
    <source>
        <dbReference type="Proteomes" id="UP000264605"/>
    </source>
</evidence>
<dbReference type="RefSeq" id="WP_051501872.1">
    <property type="nucleotide sequence ID" value="NZ_CP032091.1"/>
</dbReference>
<evidence type="ECO:0008006" key="4">
    <source>
        <dbReference type="Google" id="ProtNLM"/>
    </source>
</evidence>
<accession>A0AAD0S3W1</accession>
<sequence length="270" mass="31338">MNTLRRVSFILCVMVSFANYADEQLVIKLARPDYPLVQKNEYIHDVLEKSFAVMKVDATLLYNVKPMNDKRIVEQLTHNKAVTLAWLSLPGEIPDSLVRTTTPLYKGLHGKRLLIIREGDEATFHKVNNLDTLKQLIGLQQQSWYDYTVMKNNGLTVNGDLDYLGMIKALETGLGDYFPRSVLAIESELVKLKQFHLIIEPSLMLRYPSNYYFYLSKENQHIADLLEQGMQKLQRSGELERIYLYYFGDVEKRLKLKQRLTITLEETALQ</sequence>
<feature type="chain" id="PRO_5041896978" description="Solute-binding protein family 3/N-terminal domain-containing protein" evidence="1">
    <location>
        <begin position="22"/>
        <end position="270"/>
    </location>
</feature>
<dbReference type="KEGG" id="pdj:D0907_19825"/>
<name>A0AAD0S3W1_9GAMM</name>